<dbReference type="RefSeq" id="WP_179914261.1">
    <property type="nucleotide sequence ID" value="NZ_JACBYE010000052.1"/>
</dbReference>
<dbReference type="EMBL" id="JACBYE010000052">
    <property type="protein sequence ID" value="NYS95029.1"/>
    <property type="molecule type" value="Genomic_DNA"/>
</dbReference>
<dbReference type="InterPro" id="IPR008914">
    <property type="entry name" value="PEBP"/>
</dbReference>
<evidence type="ECO:0000313" key="2">
    <source>
        <dbReference type="EMBL" id="NYS95029.1"/>
    </source>
</evidence>
<protein>
    <submittedName>
        <fullName evidence="2">YbhB/YbcL family Raf kinase inhibitor-like protein</fullName>
    </submittedName>
</protein>
<dbReference type="PANTHER" id="PTHR30289:SF1">
    <property type="entry name" value="PEBP (PHOSPHATIDYLETHANOLAMINE-BINDING PROTEIN) FAMILY PROTEIN"/>
    <property type="match status" value="1"/>
</dbReference>
<dbReference type="AlphaFoldDB" id="A0A853EWW0"/>
<evidence type="ECO:0000313" key="3">
    <source>
        <dbReference type="Proteomes" id="UP000561011"/>
    </source>
</evidence>
<comment type="similarity">
    <text evidence="1">Belongs to the UPF0098 family.</text>
</comment>
<name>A0A853EWW0_9MICO</name>
<comment type="caution">
    <text evidence="2">The sequence shown here is derived from an EMBL/GenBank/DDBJ whole genome shotgun (WGS) entry which is preliminary data.</text>
</comment>
<dbReference type="Pfam" id="PF01161">
    <property type="entry name" value="PBP"/>
    <property type="match status" value="1"/>
</dbReference>
<dbReference type="InterPro" id="IPR005247">
    <property type="entry name" value="YbhB_YbcL/LppC-like"/>
</dbReference>
<evidence type="ECO:0000256" key="1">
    <source>
        <dbReference type="ARBA" id="ARBA00007120"/>
    </source>
</evidence>
<keyword evidence="3" id="KW-1185">Reference proteome</keyword>
<dbReference type="CDD" id="cd00865">
    <property type="entry name" value="PEBP_bact_arch"/>
    <property type="match status" value="1"/>
</dbReference>
<reference evidence="2 3" key="1">
    <citation type="submission" date="2020-07" db="EMBL/GenBank/DDBJ databases">
        <title>MOT database genomes.</title>
        <authorList>
            <person name="Joseph S."/>
            <person name="Aduse-Opoku J."/>
            <person name="Hashim A."/>
            <person name="Wade W."/>
            <person name="Curtis M."/>
        </authorList>
    </citation>
    <scope>NUCLEOTIDE SEQUENCE [LARGE SCALE GENOMIC DNA]</scope>
    <source>
        <strain evidence="2 3">DSM 100099</strain>
    </source>
</reference>
<proteinExistence type="inferred from homology"/>
<dbReference type="PANTHER" id="PTHR30289">
    <property type="entry name" value="UNCHARACTERIZED PROTEIN YBCL-RELATED"/>
    <property type="match status" value="1"/>
</dbReference>
<dbReference type="SUPFAM" id="SSF49777">
    <property type="entry name" value="PEBP-like"/>
    <property type="match status" value="1"/>
</dbReference>
<sequence>MDLSRPVAPEPYSLLPAVPSFTLTSDDLTEGAPLGAEFSAEGGSTSPHLAWSGFPDTTQSFLVSMFDPDAPVPSGWWHWNVVDVPLEVTELEQGDGSSDLMLPGAAFHVRNDGGEFDYLGAAPPKGDRPHRYVFAVHALDVDTLDLDPEVSPAVVHFTAVFHTVARATLTATFQLG</sequence>
<dbReference type="NCBIfam" id="TIGR00481">
    <property type="entry name" value="YbhB/YbcL family Raf kinase inhibitor-like protein"/>
    <property type="match status" value="1"/>
</dbReference>
<dbReference type="InterPro" id="IPR036610">
    <property type="entry name" value="PEBP-like_sf"/>
</dbReference>
<dbReference type="Gene3D" id="3.90.280.10">
    <property type="entry name" value="PEBP-like"/>
    <property type="match status" value="1"/>
</dbReference>
<gene>
    <name evidence="2" type="ORF">HZZ10_16045</name>
</gene>
<dbReference type="Proteomes" id="UP000561011">
    <property type="component" value="Unassembled WGS sequence"/>
</dbReference>
<organism evidence="2 3">
    <name type="scientific">Sanguibacter inulinus</name>
    <dbReference type="NCBI Taxonomy" id="60922"/>
    <lineage>
        <taxon>Bacteria</taxon>
        <taxon>Bacillati</taxon>
        <taxon>Actinomycetota</taxon>
        <taxon>Actinomycetes</taxon>
        <taxon>Micrococcales</taxon>
        <taxon>Sanguibacteraceae</taxon>
        <taxon>Sanguibacter</taxon>
    </lineage>
</organism>
<accession>A0A853EWW0</accession>